<dbReference type="InterPro" id="IPR034187">
    <property type="entry name" value="Peptidases_S8_5"/>
</dbReference>
<keyword evidence="14" id="KW-1185">Reference proteome</keyword>
<protein>
    <submittedName>
        <fullName evidence="13">Minor extracellular protease vpr</fullName>
    </submittedName>
</protein>
<feature type="transmembrane region" description="Helical" evidence="9">
    <location>
        <begin position="21"/>
        <end position="39"/>
    </location>
</feature>
<evidence type="ECO:0000256" key="5">
    <source>
        <dbReference type="ARBA" id="ARBA00022801"/>
    </source>
</evidence>
<comment type="similarity">
    <text evidence="1 8">Belongs to the peptidase S8 family.</text>
</comment>
<dbReference type="EMBL" id="CP090172">
    <property type="protein sequence ID" value="UJO22847.1"/>
    <property type="molecule type" value="Genomic_DNA"/>
</dbReference>
<evidence type="ECO:0000256" key="1">
    <source>
        <dbReference type="ARBA" id="ARBA00011073"/>
    </source>
</evidence>
<keyword evidence="5 8" id="KW-0378">Hydrolase</keyword>
<keyword evidence="6 8" id="KW-0720">Serine protease</keyword>
<evidence type="ECO:0000256" key="9">
    <source>
        <dbReference type="SAM" id="Phobius"/>
    </source>
</evidence>
<sequence>MACTTPLRAAIPLLCETCRKYAIMSYCFVVFTCYFLVLVHSTKLIVEVYSLNDVSKAASYLQQRQIPCLDSSMEVAVHRRYTNTIFPGLAIDVSSGHHQTVDTLKECISALPQVVNVWQSHTYKLSSSRHAPRSTSPQKLNPGIFHELTGVDKLHEQGIKGQGVVIGIIDEGVDYLHPAFGRGLGENFTVQYGLDLAGDAYAAGIDPVPDPDPYAECSFHGTHVTGIATGAQEDIGYVGVAPEAKVEHYRITGCDDSAPLRADVIVDAILAAHRREVDVMSISLDQRTGPFDDDVVSAVLERIAKEDKIVVVVSAGNEGWQGPFSATSPASAKGVISVGAVNAKQVVYSTPRARYRVLGGKQWHDFAWSTATPSRFPASLELHALTLNTNVEDDACNELKGDLDLSGRLVLVRRGTCNFDKKMMHLAARGAEYVLLYDNEADETLPFRYDNNFPGIKGAGSVTAKTGKQLISLRAAGSHIEMAMDSNFTLEPYLELDEADDTAGYVSSHGSWGPSGDLSLEPSLVAPGWDIWSTVPRSWGGYDTFSGTSMAAPYAAGCIALLRQVFPDVGAEVLARRLSSTAKPMRFNDGTNKTYDFLAPAWQQGGGLVNLPAATNVQTDVSLASLSFNDTHCLPGILTFELTNCGDGPASYSLRPQSAVTLAIFANSSHKTITSWTNKNTSSIADQEFLDSLLPQGQYADILLSPTNLILAAGETSVIEVAATLDKLKDLEARCPLYSGFVEVTSNRSETLTIPYGGIACRMADIASLPPGSKDTFLSAATFQQVEEGGNYGPQAIDANRTFTLPHPTAPVPELNSTMEYPTVILKLGMYSPAVQTGLVGMGCTPATCPIASYPERENTGRAGGYSRVTTSHLLWRGQLANGTWAHEGCCAFEVCAARMWHAGQDCLTTSSFCFYYAESG</sequence>
<dbReference type="InterPro" id="IPR003137">
    <property type="entry name" value="PA_domain"/>
</dbReference>
<evidence type="ECO:0000256" key="3">
    <source>
        <dbReference type="ARBA" id="ARBA00022670"/>
    </source>
</evidence>
<keyword evidence="3 8" id="KW-0645">Protease</keyword>
<keyword evidence="4" id="KW-0732">Signal</keyword>
<dbReference type="PROSITE" id="PS00138">
    <property type="entry name" value="SUBTILASE_SER"/>
    <property type="match status" value="1"/>
</dbReference>
<dbReference type="GO" id="GO:0006508">
    <property type="term" value="P:proteolysis"/>
    <property type="evidence" value="ECO:0007669"/>
    <property type="project" value="UniProtKB-KW"/>
</dbReference>
<dbReference type="SUPFAM" id="SSF52743">
    <property type="entry name" value="Subtilisin-like"/>
    <property type="match status" value="1"/>
</dbReference>
<accession>A0A9Q8PI46</accession>
<dbReference type="Proteomes" id="UP000756132">
    <property type="component" value="Chromosome 10"/>
</dbReference>
<dbReference type="CDD" id="cd07489">
    <property type="entry name" value="Peptidases_S8_5"/>
    <property type="match status" value="1"/>
</dbReference>
<evidence type="ECO:0000256" key="6">
    <source>
        <dbReference type="ARBA" id="ARBA00022825"/>
    </source>
</evidence>
<feature type="active site" description="Charge relay system" evidence="7 8">
    <location>
        <position position="220"/>
    </location>
</feature>
<dbReference type="InterPro" id="IPR010435">
    <property type="entry name" value="C5a/SBT2-like_Fn3"/>
</dbReference>
<dbReference type="Pfam" id="PF02225">
    <property type="entry name" value="PA"/>
    <property type="match status" value="1"/>
</dbReference>
<dbReference type="PANTHER" id="PTHR43806">
    <property type="entry name" value="PEPTIDASE S8"/>
    <property type="match status" value="1"/>
</dbReference>
<dbReference type="PANTHER" id="PTHR43806:SF66">
    <property type="entry name" value="SERIN ENDOPEPTIDASE"/>
    <property type="match status" value="1"/>
</dbReference>
<feature type="active site" description="Charge relay system" evidence="7 8">
    <location>
        <position position="170"/>
    </location>
</feature>
<keyword evidence="2" id="KW-0964">Secreted</keyword>
<dbReference type="Gene3D" id="3.50.30.30">
    <property type="match status" value="1"/>
</dbReference>
<evidence type="ECO:0000313" key="13">
    <source>
        <dbReference type="EMBL" id="UJO22847.1"/>
    </source>
</evidence>
<keyword evidence="2" id="KW-0134">Cell wall</keyword>
<evidence type="ECO:0000313" key="14">
    <source>
        <dbReference type="Proteomes" id="UP000756132"/>
    </source>
</evidence>
<proteinExistence type="inferred from homology"/>
<dbReference type="OrthoDB" id="10256524at2759"/>
<dbReference type="PRINTS" id="PR00723">
    <property type="entry name" value="SUBTILISIN"/>
</dbReference>
<dbReference type="GO" id="GO:0016020">
    <property type="term" value="C:membrane"/>
    <property type="evidence" value="ECO:0007669"/>
    <property type="project" value="InterPro"/>
</dbReference>
<evidence type="ECO:0000259" key="10">
    <source>
        <dbReference type="Pfam" id="PF00082"/>
    </source>
</evidence>
<dbReference type="KEGG" id="ffu:CLAFUR5_11714"/>
<dbReference type="InterPro" id="IPR022398">
    <property type="entry name" value="Peptidase_S8_His-AS"/>
</dbReference>
<organism evidence="13 14">
    <name type="scientific">Passalora fulva</name>
    <name type="common">Tomato leaf mold</name>
    <name type="synonym">Cladosporium fulvum</name>
    <dbReference type="NCBI Taxonomy" id="5499"/>
    <lineage>
        <taxon>Eukaryota</taxon>
        <taxon>Fungi</taxon>
        <taxon>Dikarya</taxon>
        <taxon>Ascomycota</taxon>
        <taxon>Pezizomycotina</taxon>
        <taxon>Dothideomycetes</taxon>
        <taxon>Dothideomycetidae</taxon>
        <taxon>Mycosphaerellales</taxon>
        <taxon>Mycosphaerellaceae</taxon>
        <taxon>Fulvia</taxon>
    </lineage>
</organism>
<feature type="domain" description="Peptidase S8/S53" evidence="10">
    <location>
        <begin position="161"/>
        <end position="588"/>
    </location>
</feature>
<dbReference type="InterPro" id="IPR000209">
    <property type="entry name" value="Peptidase_S8/S53_dom"/>
</dbReference>
<dbReference type="Pfam" id="PF06280">
    <property type="entry name" value="fn3_5"/>
    <property type="match status" value="1"/>
</dbReference>
<dbReference type="InterPro" id="IPR046450">
    <property type="entry name" value="PA_dom_sf"/>
</dbReference>
<dbReference type="RefSeq" id="XP_047767213.1">
    <property type="nucleotide sequence ID" value="XM_047910862.1"/>
</dbReference>
<gene>
    <name evidence="13" type="ORF">CLAFUR5_11714</name>
</gene>
<keyword evidence="9" id="KW-1133">Transmembrane helix</keyword>
<dbReference type="Gene3D" id="3.40.50.200">
    <property type="entry name" value="Peptidase S8/S53 domain"/>
    <property type="match status" value="2"/>
</dbReference>
<dbReference type="AlphaFoldDB" id="A0A9Q8PI46"/>
<dbReference type="InterPro" id="IPR036852">
    <property type="entry name" value="Peptidase_S8/S53_dom_sf"/>
</dbReference>
<evidence type="ECO:0000256" key="8">
    <source>
        <dbReference type="PROSITE-ProRule" id="PRU01240"/>
    </source>
</evidence>
<dbReference type="SUPFAM" id="SSF52025">
    <property type="entry name" value="PA domain"/>
    <property type="match status" value="1"/>
</dbReference>
<evidence type="ECO:0000256" key="7">
    <source>
        <dbReference type="PIRSR" id="PIRSR615500-1"/>
    </source>
</evidence>
<feature type="domain" description="PA" evidence="11">
    <location>
        <begin position="392"/>
        <end position="446"/>
    </location>
</feature>
<name>A0A9Q8PI46_PASFU</name>
<evidence type="ECO:0000256" key="4">
    <source>
        <dbReference type="ARBA" id="ARBA00022729"/>
    </source>
</evidence>
<dbReference type="PROSITE" id="PS51892">
    <property type="entry name" value="SUBTILASE"/>
    <property type="match status" value="1"/>
</dbReference>
<dbReference type="GeneID" id="71991592"/>
<evidence type="ECO:0000256" key="2">
    <source>
        <dbReference type="ARBA" id="ARBA00022512"/>
    </source>
</evidence>
<reference evidence="13" key="2">
    <citation type="journal article" date="2022" name="Microb. Genom.">
        <title>A chromosome-scale genome assembly of the tomato pathogen Cladosporium fulvum reveals a compartmentalized genome architecture and the presence of a dispensable chromosome.</title>
        <authorList>
            <person name="Zaccaron A.Z."/>
            <person name="Chen L.H."/>
            <person name="Samaras A."/>
            <person name="Stergiopoulos I."/>
        </authorList>
    </citation>
    <scope>NUCLEOTIDE SEQUENCE</scope>
    <source>
        <strain evidence="13">Race5_Kim</strain>
    </source>
</reference>
<dbReference type="GO" id="GO:0004252">
    <property type="term" value="F:serine-type endopeptidase activity"/>
    <property type="evidence" value="ECO:0007669"/>
    <property type="project" value="UniProtKB-UniRule"/>
</dbReference>
<feature type="active site" description="Charge relay system" evidence="7 8">
    <location>
        <position position="549"/>
    </location>
</feature>
<dbReference type="PROSITE" id="PS00137">
    <property type="entry name" value="SUBTILASE_HIS"/>
    <property type="match status" value="1"/>
</dbReference>
<dbReference type="InterPro" id="IPR015500">
    <property type="entry name" value="Peptidase_S8_subtilisin-rel"/>
</dbReference>
<keyword evidence="9" id="KW-0472">Membrane</keyword>
<reference evidence="13" key="1">
    <citation type="submission" date="2021-12" db="EMBL/GenBank/DDBJ databases">
        <authorList>
            <person name="Zaccaron A."/>
            <person name="Stergiopoulos I."/>
        </authorList>
    </citation>
    <scope>NUCLEOTIDE SEQUENCE</scope>
    <source>
        <strain evidence="13">Race5_Kim</strain>
    </source>
</reference>
<evidence type="ECO:0000259" key="12">
    <source>
        <dbReference type="Pfam" id="PF06280"/>
    </source>
</evidence>
<dbReference type="InterPro" id="IPR023828">
    <property type="entry name" value="Peptidase_S8_Ser-AS"/>
</dbReference>
<evidence type="ECO:0000259" key="11">
    <source>
        <dbReference type="Pfam" id="PF02225"/>
    </source>
</evidence>
<keyword evidence="9" id="KW-0812">Transmembrane</keyword>
<feature type="domain" description="C5a peptidase/Subtilisin-like protease SBT2-like Fn3-like" evidence="12">
    <location>
        <begin position="639"/>
        <end position="756"/>
    </location>
</feature>
<dbReference type="Pfam" id="PF00082">
    <property type="entry name" value="Peptidase_S8"/>
    <property type="match status" value="1"/>
</dbReference>
<dbReference type="InterPro" id="IPR050131">
    <property type="entry name" value="Peptidase_S8_subtilisin-like"/>
</dbReference>